<evidence type="ECO:0000256" key="2">
    <source>
        <dbReference type="ARBA" id="ARBA00022741"/>
    </source>
</evidence>
<keyword evidence="4" id="KW-0648">Protein biosynthesis</keyword>
<name>J7GSV9_CARRU</name>
<dbReference type="InterPro" id="IPR045864">
    <property type="entry name" value="aa-tRNA-synth_II/BPL/LPL"/>
</dbReference>
<dbReference type="Pfam" id="PF01409">
    <property type="entry name" value="tRNA-synt_2d"/>
    <property type="match status" value="1"/>
</dbReference>
<accession>J7GSV9</accession>
<dbReference type="Gene3D" id="3.30.930.10">
    <property type="entry name" value="Bira Bifunctional Protein, Domain 2"/>
    <property type="match status" value="1"/>
</dbReference>
<proteinExistence type="predicted"/>
<dbReference type="GO" id="GO:0006412">
    <property type="term" value="P:translation"/>
    <property type="evidence" value="ECO:0007669"/>
    <property type="project" value="UniProtKB-KW"/>
</dbReference>
<dbReference type="Proteomes" id="UP000003932">
    <property type="component" value="Chromosome"/>
</dbReference>
<dbReference type="GO" id="GO:0005524">
    <property type="term" value="F:ATP binding"/>
    <property type="evidence" value="ECO:0007669"/>
    <property type="project" value="UniProtKB-KW"/>
</dbReference>
<dbReference type="STRING" id="1202536.A33U_0117"/>
<dbReference type="HOGENOM" id="CLU_2435356_0_0_6"/>
<keyword evidence="5 7" id="KW-0030">Aminoacyl-tRNA synthetase</keyword>
<dbReference type="GO" id="GO:0004812">
    <property type="term" value="F:aminoacyl-tRNA ligase activity"/>
    <property type="evidence" value="ECO:0007669"/>
    <property type="project" value="UniProtKB-KW"/>
</dbReference>
<protein>
    <submittedName>
        <fullName evidence="7">Putative phenylalanyl-tRNA synthetase alpha subunit</fullName>
    </submittedName>
</protein>
<dbReference type="GO" id="GO:0043039">
    <property type="term" value="P:tRNA aminoacylation"/>
    <property type="evidence" value="ECO:0007669"/>
    <property type="project" value="InterPro"/>
</dbReference>
<dbReference type="AlphaFoldDB" id="J7GSV9"/>
<dbReference type="GO" id="GO:0000049">
    <property type="term" value="F:tRNA binding"/>
    <property type="evidence" value="ECO:0007669"/>
    <property type="project" value="InterPro"/>
</dbReference>
<gene>
    <name evidence="7" type="primary">pheS</name>
    <name evidence="7" type="ORF">A33U_0117</name>
</gene>
<dbReference type="SUPFAM" id="SSF55681">
    <property type="entry name" value="Class II aaRS and biotin synthetases"/>
    <property type="match status" value="1"/>
</dbReference>
<dbReference type="InterPro" id="IPR002319">
    <property type="entry name" value="Phenylalanyl-tRNA_Synthase"/>
</dbReference>
<evidence type="ECO:0000256" key="4">
    <source>
        <dbReference type="ARBA" id="ARBA00022917"/>
    </source>
</evidence>
<keyword evidence="1" id="KW-0436">Ligase</keyword>
<keyword evidence="3" id="KW-0067">ATP-binding</keyword>
<keyword evidence="2" id="KW-0547">Nucleotide-binding</keyword>
<reference evidence="7 8" key="1">
    <citation type="journal article" date="2012" name="Mol. Biol. Evol.">
        <title>Genome reduction and co-evolution between the primary and secondary bacterial symbionts of psyllids.</title>
        <authorList>
            <person name="Sloan D.B."/>
            <person name="Moran N.A."/>
        </authorList>
    </citation>
    <scope>NUCLEOTIDE SEQUENCE [LARGE SCALE GENOMIC DNA]</scope>
    <source>
        <strain evidence="7 8">CE</strain>
    </source>
</reference>
<evidence type="ECO:0000259" key="6">
    <source>
        <dbReference type="Pfam" id="PF01409"/>
    </source>
</evidence>
<evidence type="ECO:0000313" key="7">
    <source>
        <dbReference type="EMBL" id="AFP83574.1"/>
    </source>
</evidence>
<sequence>MYFLLKFISFFIKKKFIFKIRKVHFPFTIISIELDIYYNKNWLELLGFGLINNNIFINNKIYIKGIAGGVGVDRLFMICYKLKYIKEVYD</sequence>
<dbReference type="PATRIC" id="fig|1202536.3.peg.99"/>
<evidence type="ECO:0000256" key="3">
    <source>
        <dbReference type="ARBA" id="ARBA00022840"/>
    </source>
</evidence>
<dbReference type="EMBL" id="CP003541">
    <property type="protein sequence ID" value="AFP83574.1"/>
    <property type="molecule type" value="Genomic_DNA"/>
</dbReference>
<evidence type="ECO:0000256" key="5">
    <source>
        <dbReference type="ARBA" id="ARBA00023146"/>
    </source>
</evidence>
<organism evidence="7 8">
    <name type="scientific">Candidatus Carsonella ruddii CE isolate Thao2000</name>
    <dbReference type="NCBI Taxonomy" id="1202536"/>
    <lineage>
        <taxon>Bacteria</taxon>
        <taxon>Pseudomonadati</taxon>
        <taxon>Pseudomonadota</taxon>
        <taxon>Gammaproteobacteria</taxon>
        <taxon>Oceanospirillales</taxon>
        <taxon>Halomonadaceae</taxon>
        <taxon>Zymobacter group</taxon>
        <taxon>Candidatus Carsonella</taxon>
    </lineage>
</organism>
<feature type="domain" description="Phenylalanyl-tRNA synthetase" evidence="6">
    <location>
        <begin position="3"/>
        <end position="89"/>
    </location>
</feature>
<evidence type="ECO:0000313" key="8">
    <source>
        <dbReference type="Proteomes" id="UP000003932"/>
    </source>
</evidence>
<dbReference type="KEGG" id="cru:A33U_0117"/>
<evidence type="ECO:0000256" key="1">
    <source>
        <dbReference type="ARBA" id="ARBA00022598"/>
    </source>
</evidence>